<feature type="chain" id="PRO_5040731083" description="Calmodulin" evidence="3">
    <location>
        <begin position="20"/>
        <end position="1935"/>
    </location>
</feature>
<gene>
    <name evidence="4" type="primary">PLESTB004376</name>
    <name evidence="4" type="ORF">PLESTB_001502500</name>
</gene>
<feature type="compositionally biased region" description="Low complexity" evidence="2">
    <location>
        <begin position="1327"/>
        <end position="1372"/>
    </location>
</feature>
<evidence type="ECO:0000313" key="5">
    <source>
        <dbReference type="Proteomes" id="UP001165080"/>
    </source>
</evidence>
<evidence type="ECO:0000256" key="2">
    <source>
        <dbReference type="SAM" id="MobiDB-lite"/>
    </source>
</evidence>
<dbReference type="InterPro" id="IPR051425">
    <property type="entry name" value="Formin_Homology"/>
</dbReference>
<evidence type="ECO:0000256" key="1">
    <source>
        <dbReference type="ARBA" id="ARBA00022837"/>
    </source>
</evidence>
<dbReference type="InterPro" id="IPR018247">
    <property type="entry name" value="EF_Hand_1_Ca_BS"/>
</dbReference>
<protein>
    <recommendedName>
        <fullName evidence="6">Calmodulin</fullName>
    </recommendedName>
</protein>
<organism evidence="4 5">
    <name type="scientific">Pleodorina starrii</name>
    <dbReference type="NCBI Taxonomy" id="330485"/>
    <lineage>
        <taxon>Eukaryota</taxon>
        <taxon>Viridiplantae</taxon>
        <taxon>Chlorophyta</taxon>
        <taxon>core chlorophytes</taxon>
        <taxon>Chlorophyceae</taxon>
        <taxon>CS clade</taxon>
        <taxon>Chlamydomonadales</taxon>
        <taxon>Volvocaceae</taxon>
        <taxon>Pleodorina</taxon>
    </lineage>
</organism>
<dbReference type="EMBL" id="BRXU01000028">
    <property type="protein sequence ID" value="GLC59579.1"/>
    <property type="molecule type" value="Genomic_DNA"/>
</dbReference>
<feature type="region of interest" description="Disordered" evidence="2">
    <location>
        <begin position="316"/>
        <end position="348"/>
    </location>
</feature>
<dbReference type="PANTHER" id="PTHR45725">
    <property type="entry name" value="FORMIN HOMOLOGY 2 FAMILY MEMBER"/>
    <property type="match status" value="1"/>
</dbReference>
<dbReference type="PROSITE" id="PS00018">
    <property type="entry name" value="EF_HAND_1"/>
    <property type="match status" value="2"/>
</dbReference>
<keyword evidence="3" id="KW-0732">Signal</keyword>
<feature type="compositionally biased region" description="Pro residues" evidence="2">
    <location>
        <begin position="872"/>
        <end position="883"/>
    </location>
</feature>
<name>A0A9W6F7W1_9CHLO</name>
<feature type="compositionally biased region" description="Pro residues" evidence="2">
    <location>
        <begin position="1373"/>
        <end position="1418"/>
    </location>
</feature>
<feature type="region of interest" description="Disordered" evidence="2">
    <location>
        <begin position="1323"/>
        <end position="1419"/>
    </location>
</feature>
<sequence length="1935" mass="206921">MMQAQWKLVTLLAVFSVLAIGLVSWHQRPSRQEEQDIVLNKHVDVGVPHYLRRVAMASGRYTAKVLLSAKLTSSPTGRNIIEILGLYGSVEVEVMFRPPVEMSNASDTSVLILPGLKADYLGSPTQDSFPDQQAAVRAMARALNQLLYYGGHLVLTAPTDPRDIQYTAMLLRALTDDPFVCSGESLRNRQLGPSFKTSYAPATVPAILPDVKGQVSPLSCNFPSNAVTYYNTADGYPTVVEWRKPEGFRRPRGSVWMLGFTYESNSTEWSSLLYEVVKLAGNTVNSSLVFPGTEKPPPSPAPPPLSRPPPPAWKGWSFYSRAPPPPPSPPRPPLPHSPPLPQPGLGQACTAAGLRHGEYGAPEEWYKSDLPLVPCNHKVNKQVVVPQCLNAAVVHWDAETGTKQLLLANYSTSCSSPCLTFQSDVYYRHKEMETQLVYDSESANCTRANRTRTCADGSFGAWSLSGSRYREEPCDGTCRDEEYDMGAVFAPGQTQVRIFFSEQYVPYGASCASVAVARVRTCSTNATGAFSSWSSGPSFTECYVGCPPPDKDKGEAVASYEPSGTVLGLGAAMSRTMYGSNVADDSGRCPSKVLQRTCGRPTATRIRFETPQQQLAETYGEVRLAWLPTSPWQLLDREYPYTACHASCFAPDGRFVPHGTSYSFLMYAAGGSIDSLPVAPPQPPSLRRRLDEQMHDEMTSDATASEVIQVRNMEMQVQGETEAVGNDIVQRRRHEVLLQLLLQAQTEASGASSSTTVENALAARLRAAMDPLPVKEDADPATETQRDTAADVSVMNDAAQKVAARILYAIGGGDYGSSSSLSNSLDDALDFMLGDYDLSELFSFLDKIDPTYFDKSFWVDYVDISGSNLVRRPPPPPAPPPKGSSPSSTSGTSARFYKTSCFNRSVNVYSSCRDGKLTSQWMDRSGQVQTDLSALTPFCKMSCGVSSSADYITGENVWTRTSYSSRQSYNGACNKSSFSDEYSCRTNAPQPSSAASMPSGSFAGALLSFAPTQSSEGTQTSFAACGPTCAPDCAQSMLADGRPDPACNYASCCYDGADYEVWMLAKLSGAQRLALLNTQDATKDAVRLLGDVCNLQQAYTNDTAFGDEMQRLLVVAACRMQMALLGGSDITGVLVPNVVLQTRSGLQSSIELLLGALKLLEGAMLDVSSAASQHMELLQQYFYRSSDDPVTWAALQPTFHGAELKAGRVALQSKLDLAVLTTQESELVGAAMQKGFRDITLSMAATDVQGDQSKLLLSRVLRSPIVQEAILTSPSGLLLLPDGKLLPDGQGGSSFSILDEWIKGELIMYYQTGSQTLQSVVTGPVMSSSSSSSSGSSSGSVSSSGSSNTSSNSSSSNNTSGSSSSSSSSSSRPSPPRPPPPRPPPPQPPSPRPPSPPPPSPRPPPPLPPSPRPPPPGSFYPRAEYAHFLSLALGLDSDGGSVFRLRGVPVPGRVTSTLPSRYALNDSAGTYYIGNYMVHRPTGMLLVPAGDRVLIEGATLEEILIGKASTGPRSVESLSRTFEDVGVSLTSGEAWDSNDDGLVSIDELWTFLVQLGLVKDMGVSIWEAWMEAMYNGVWSNGLNATWGRLLDGYMHPTSVSYDAVNAVAELLQRSVGETSDMTHSFWGFNLWDADHDGDISQADVLRTIGAMGYIMPDGVKLVTQYYSEYGAGSRANTTSNASVTTNGTTPNATFAVGRRQPRPSCPSSNSDDDSSNNTDDWSGKGEMSWYNALSKTDIALGEASLSNWISDTMTRPLRYTTNVGTSSLMQVAGTALDAGGVLSNCVDGAKMAMRGGWLGIVGGGATCLGSAIGTAIGGPVGAAVSFIGNTIGTGIRVITAPARAVASVAIKFVGGIASAIGGFFSDLFGLFGRRRLATVAANNCISPLDALQLTNKDSSSDDGPDFFDWLLSNKNYMSSLSSGGSSSDRGRESTT</sequence>
<evidence type="ECO:0000313" key="4">
    <source>
        <dbReference type="EMBL" id="GLC59579.1"/>
    </source>
</evidence>
<proteinExistence type="predicted"/>
<evidence type="ECO:0008006" key="6">
    <source>
        <dbReference type="Google" id="ProtNLM"/>
    </source>
</evidence>
<keyword evidence="1" id="KW-0106">Calcium</keyword>
<dbReference type="SUPFAM" id="SSF47473">
    <property type="entry name" value="EF-hand"/>
    <property type="match status" value="1"/>
</dbReference>
<comment type="caution">
    <text evidence="4">The sequence shown here is derived from an EMBL/GenBank/DDBJ whole genome shotgun (WGS) entry which is preliminary data.</text>
</comment>
<feature type="region of interest" description="Disordered" evidence="2">
    <location>
        <begin position="870"/>
        <end position="892"/>
    </location>
</feature>
<feature type="region of interest" description="Disordered" evidence="2">
    <location>
        <begin position="1674"/>
        <end position="1722"/>
    </location>
</feature>
<reference evidence="4 5" key="1">
    <citation type="journal article" date="2023" name="Commun. Biol.">
        <title>Reorganization of the ancestral sex-determining regions during the evolution of trioecy in Pleodorina starrii.</title>
        <authorList>
            <person name="Takahashi K."/>
            <person name="Suzuki S."/>
            <person name="Kawai-Toyooka H."/>
            <person name="Yamamoto K."/>
            <person name="Hamaji T."/>
            <person name="Ootsuki R."/>
            <person name="Yamaguchi H."/>
            <person name="Kawachi M."/>
            <person name="Higashiyama T."/>
            <person name="Nozaki H."/>
        </authorList>
    </citation>
    <scope>NUCLEOTIDE SEQUENCE [LARGE SCALE GENOMIC DNA]</scope>
    <source>
        <strain evidence="4 5">NIES-4479</strain>
    </source>
</reference>
<keyword evidence="5" id="KW-1185">Reference proteome</keyword>
<feature type="compositionally biased region" description="Low complexity" evidence="2">
    <location>
        <begin position="1675"/>
        <end position="1689"/>
    </location>
</feature>
<feature type="signal peptide" evidence="3">
    <location>
        <begin position="1"/>
        <end position="19"/>
    </location>
</feature>
<dbReference type="InterPro" id="IPR011992">
    <property type="entry name" value="EF-hand-dom_pair"/>
</dbReference>
<feature type="compositionally biased region" description="Pro residues" evidence="2">
    <location>
        <begin position="322"/>
        <end position="342"/>
    </location>
</feature>
<dbReference type="Proteomes" id="UP001165080">
    <property type="component" value="Unassembled WGS sequence"/>
</dbReference>
<accession>A0A9W6F7W1</accession>
<evidence type="ECO:0000256" key="3">
    <source>
        <dbReference type="SAM" id="SignalP"/>
    </source>
</evidence>
<dbReference type="PANTHER" id="PTHR45725:SF1">
    <property type="entry name" value="DISHEVELLED ASSOCIATED ACTIVATOR OF MORPHOGENESIS, ISOFORM D"/>
    <property type="match status" value="1"/>
</dbReference>